<evidence type="ECO:0000313" key="2">
    <source>
        <dbReference type="Proteomes" id="UP000660381"/>
    </source>
</evidence>
<accession>A0ABR8JBL9</accession>
<proteinExistence type="predicted"/>
<evidence type="ECO:0000313" key="1">
    <source>
        <dbReference type="EMBL" id="MBD2694948.1"/>
    </source>
</evidence>
<organism evidence="1 2">
    <name type="scientific">Anabaena catenula FACHB-362</name>
    <dbReference type="NCBI Taxonomy" id="2692877"/>
    <lineage>
        <taxon>Bacteria</taxon>
        <taxon>Bacillati</taxon>
        <taxon>Cyanobacteriota</taxon>
        <taxon>Cyanophyceae</taxon>
        <taxon>Nostocales</taxon>
        <taxon>Nostocaceae</taxon>
        <taxon>Anabaena</taxon>
    </lineage>
</organism>
<dbReference type="RefSeq" id="WP_190909057.1">
    <property type="nucleotide sequence ID" value="NZ_JACJTQ010000068.1"/>
</dbReference>
<dbReference type="EMBL" id="JACJTQ010000068">
    <property type="protein sequence ID" value="MBD2694948.1"/>
    <property type="molecule type" value="Genomic_DNA"/>
</dbReference>
<sequence length="93" mass="10736">MTKFIDFDFYQIDIRLFLEDMTPAQAETLLGGYCESLPDYPYIYLDDNKSKKQTIGGDNKYSNQKINTIDNSKKTYFNGVLIPTKENTVVIYG</sequence>
<reference evidence="1 2" key="1">
    <citation type="journal article" date="2020" name="ISME J.">
        <title>Comparative genomics reveals insights into cyanobacterial evolution and habitat adaptation.</title>
        <authorList>
            <person name="Chen M.Y."/>
            <person name="Teng W.K."/>
            <person name="Zhao L."/>
            <person name="Hu C.X."/>
            <person name="Zhou Y.K."/>
            <person name="Han B.P."/>
            <person name="Song L.R."/>
            <person name="Shu W.S."/>
        </authorList>
    </citation>
    <scope>NUCLEOTIDE SEQUENCE [LARGE SCALE GENOMIC DNA]</scope>
    <source>
        <strain evidence="1 2">FACHB-362</strain>
    </source>
</reference>
<dbReference type="Proteomes" id="UP000660381">
    <property type="component" value="Unassembled WGS sequence"/>
</dbReference>
<keyword evidence="2" id="KW-1185">Reference proteome</keyword>
<name>A0ABR8JBL9_9NOST</name>
<comment type="caution">
    <text evidence="1">The sequence shown here is derived from an EMBL/GenBank/DDBJ whole genome shotgun (WGS) entry which is preliminary data.</text>
</comment>
<protein>
    <submittedName>
        <fullName evidence="1">Uncharacterized protein</fullName>
    </submittedName>
</protein>
<gene>
    <name evidence="1" type="ORF">H6G68_24985</name>
</gene>